<feature type="domain" description="D-glutamate N-acetyltransferase-like C-terminal" evidence="1">
    <location>
        <begin position="151"/>
        <end position="333"/>
    </location>
</feature>
<dbReference type="OrthoDB" id="30617at2157"/>
<dbReference type="Gene3D" id="3.40.50.300">
    <property type="entry name" value="P-loop containing nucleotide triphosphate hydrolases"/>
    <property type="match status" value="1"/>
</dbReference>
<proteinExistence type="predicted"/>
<dbReference type="PANTHER" id="PTHR40690:SF1">
    <property type="entry name" value="DUF1611 DOMAIN-CONTAINING PROTEIN"/>
    <property type="match status" value="1"/>
</dbReference>
<dbReference type="Gene3D" id="3.40.50.720">
    <property type="entry name" value="NAD(P)-binding Rossmann-like Domain"/>
    <property type="match status" value="1"/>
</dbReference>
<gene>
    <name evidence="3" type="ORF">C498_02940</name>
</gene>
<dbReference type="PIRSF" id="PIRSF026760">
    <property type="entry name" value="UCP026760"/>
    <property type="match status" value="1"/>
</dbReference>
<sequence length="346" mass="35915">MHLAEHYDDPVEAIVFAEGALGKTGGKTANGVIAHSTLFDVSAVVDSTTAGQAVEDVLGSELSDDVPIVATVEAALDEANNAGALVLGVAPVGGGLPIDWVPQIHTAIEAGCDVISGLHDFLSDDPEWRERAASAGVSLIDVRKPPEKKLRVADGRVDDCDADIVLTMGTDCAVGKRTTTFEVYRAACEGGLDAGWVATGQTGMMIGADAGVVIDRVPADFVAGIVEDLVSKVAETHDIVFVEGQAALSHRAYSGVTLGLLHGSNPDVVIVADDPDRVKRDDFDRFEIGGLQEEIEIIEHLSEAEVAAISTWGDAAKVEDTVGIPTGNVLKDGGPEAILHGVQGAL</sequence>
<accession>A0A384LHR2</accession>
<evidence type="ECO:0000259" key="2">
    <source>
        <dbReference type="Pfam" id="PF17396"/>
    </source>
</evidence>
<dbReference type="AlphaFoldDB" id="A0A384LHR2"/>
<dbReference type="Proteomes" id="UP000011532">
    <property type="component" value="Unassembled WGS sequence"/>
</dbReference>
<evidence type="ECO:0000313" key="3">
    <source>
        <dbReference type="EMBL" id="ELY35869.1"/>
    </source>
</evidence>
<reference evidence="3 4" key="2">
    <citation type="journal article" date="2014" name="PLoS Genet.">
        <title>Phylogenetically driven sequencing of extremely halophilic archaea reveals strategies for static and dynamic osmo-response.</title>
        <authorList>
            <person name="Becker E.A."/>
            <person name="Seitzer P.M."/>
            <person name="Tritt A."/>
            <person name="Larsen D."/>
            <person name="Krusor M."/>
            <person name="Yao A.I."/>
            <person name="Wu D."/>
            <person name="Madern D."/>
            <person name="Eisen J.A."/>
            <person name="Darling A.E."/>
            <person name="Facciotti M.T."/>
        </authorList>
    </citation>
    <scope>NUCLEOTIDE SEQUENCE [LARGE SCALE GENOMIC DNA]</scope>
    <source>
        <strain evidence="4">ATCC 29605 / DSM 3757 / JCM 8879 / NBRC 14742 / NCIMB 2012 / VKM B-1768 / DS2</strain>
    </source>
</reference>
<feature type="domain" description="D-glutamate N-acetyltransferase-like N-terminal" evidence="2">
    <location>
        <begin position="48"/>
        <end position="145"/>
    </location>
</feature>
<name>A0A384LHR2_HALVD</name>
<protein>
    <recommendedName>
        <fullName evidence="5">DUF1611 family protein</fullName>
    </recommendedName>
</protein>
<dbReference type="SUPFAM" id="SSF52540">
    <property type="entry name" value="P-loop containing nucleoside triphosphate hydrolases"/>
    <property type="match status" value="1"/>
</dbReference>
<dbReference type="Pfam" id="PF07755">
    <property type="entry name" value="DUF1611"/>
    <property type="match status" value="1"/>
</dbReference>
<dbReference type="RefSeq" id="WP_004041395.1">
    <property type="nucleotide sequence ID" value="NC_013966.1"/>
</dbReference>
<reference evidence="4" key="1">
    <citation type="submission" date="2012-11" db="EMBL/GenBank/DDBJ databases">
        <authorList>
            <person name="Becker E.A."/>
            <person name="Seitzer P."/>
            <person name="Tritt A."/>
            <person name="Larsen D."/>
            <person name="Yao A."/>
            <person name="Wu D."/>
            <person name="Darling A."/>
            <person name="Eisen J.A."/>
            <person name="Facciotti M.T."/>
        </authorList>
    </citation>
    <scope>NUCLEOTIDE SEQUENCE [LARGE SCALE GENOMIC DNA]</scope>
    <source>
        <strain evidence="4">ATCC 29605 / DSM 3757 / JCM 8879 / NBRC 14742 / NCIMB 2012 / VKM B-1768 / DS2</strain>
    </source>
</reference>
<dbReference type="InterPro" id="IPR011669">
    <property type="entry name" value="DgcN-like"/>
</dbReference>
<dbReference type="InterPro" id="IPR035086">
    <property type="entry name" value="DgcN-like_C"/>
</dbReference>
<evidence type="ECO:0000313" key="4">
    <source>
        <dbReference type="Proteomes" id="UP000011532"/>
    </source>
</evidence>
<dbReference type="Pfam" id="PF17396">
    <property type="entry name" value="DUF1611_N"/>
    <property type="match status" value="1"/>
</dbReference>
<dbReference type="GeneID" id="31787448"/>
<organism evidence="3 4">
    <name type="scientific">Haloferax volcanii (strain ATCC 29605 / DSM 3757 / JCM 8879 / NBRC 14742 / NCIMB 2012 / VKM B-1768 / DS2)</name>
    <name type="common">Halobacterium volcanii</name>
    <dbReference type="NCBI Taxonomy" id="309800"/>
    <lineage>
        <taxon>Archaea</taxon>
        <taxon>Methanobacteriati</taxon>
        <taxon>Methanobacteriota</taxon>
        <taxon>Stenosarchaea group</taxon>
        <taxon>Halobacteria</taxon>
        <taxon>Halobacteriales</taxon>
        <taxon>Haloferacaceae</taxon>
        <taxon>Haloferax</taxon>
    </lineage>
</organism>
<dbReference type="InterPro" id="IPR035402">
    <property type="entry name" value="DgcN-like_N"/>
</dbReference>
<evidence type="ECO:0008006" key="5">
    <source>
        <dbReference type="Google" id="ProtNLM"/>
    </source>
</evidence>
<dbReference type="PANTHER" id="PTHR40690">
    <property type="entry name" value="GLL3100 PROTEIN"/>
    <property type="match status" value="1"/>
</dbReference>
<comment type="caution">
    <text evidence="3">The sequence shown here is derived from an EMBL/GenBank/DDBJ whole genome shotgun (WGS) entry which is preliminary data.</text>
</comment>
<dbReference type="EMBL" id="AOHU01000025">
    <property type="protein sequence ID" value="ELY35869.1"/>
    <property type="molecule type" value="Genomic_DNA"/>
</dbReference>
<evidence type="ECO:0000259" key="1">
    <source>
        <dbReference type="Pfam" id="PF07755"/>
    </source>
</evidence>
<dbReference type="InterPro" id="IPR027417">
    <property type="entry name" value="P-loop_NTPase"/>
</dbReference>